<dbReference type="KEGG" id="asun:KG104_03850"/>
<dbReference type="GO" id="GO:0046872">
    <property type="term" value="F:metal ion binding"/>
    <property type="evidence" value="ECO:0007669"/>
    <property type="project" value="InterPro"/>
</dbReference>
<dbReference type="GO" id="GO:0016853">
    <property type="term" value="F:isomerase activity"/>
    <property type="evidence" value="ECO:0007669"/>
    <property type="project" value="UniProtKB-KW"/>
</dbReference>
<evidence type="ECO:0000313" key="2">
    <source>
        <dbReference type="EMBL" id="QWQ36942.1"/>
    </source>
</evidence>
<evidence type="ECO:0000313" key="3">
    <source>
        <dbReference type="Proteomes" id="UP000680588"/>
    </source>
</evidence>
<evidence type="ECO:0000259" key="1">
    <source>
        <dbReference type="Pfam" id="PF11716"/>
    </source>
</evidence>
<dbReference type="InterPro" id="IPR024344">
    <property type="entry name" value="MDMPI_metal-binding"/>
</dbReference>
<protein>
    <submittedName>
        <fullName evidence="2">Maleylpyruvate isomerase family mycothiol-dependent enzyme</fullName>
    </submittedName>
</protein>
<proteinExistence type="predicted"/>
<feature type="domain" description="Mycothiol-dependent maleylpyruvate isomerase metal-binding" evidence="1">
    <location>
        <begin position="19"/>
        <end position="52"/>
    </location>
</feature>
<sequence>METALQVWRSRADLFSSVAARTSDWNAATPCTEWTARDVVDHVVSTQREFLDQHGLAGRMPDGGDPGEIWRSHERLVSGLLADPAIAGRAFDGYFGPDTVGGTLAGFYGVDLIVHRWDLAVSQGLDAELTGPDLEAVDAAMDVFGRQAYAPGLFGPPVLVPDGVVDRCSRVLARTGRRA</sequence>
<organism evidence="2 3">
    <name type="scientific">Arthrobacter sunyaminii</name>
    <dbReference type="NCBI Taxonomy" id="2816859"/>
    <lineage>
        <taxon>Bacteria</taxon>
        <taxon>Bacillati</taxon>
        <taxon>Actinomycetota</taxon>
        <taxon>Actinomycetes</taxon>
        <taxon>Micrococcales</taxon>
        <taxon>Micrococcaceae</taxon>
        <taxon>Arthrobacter</taxon>
    </lineage>
</organism>
<accession>A0A975S6X6</accession>
<dbReference type="Pfam" id="PF11716">
    <property type="entry name" value="MDMPI_N"/>
    <property type="match status" value="1"/>
</dbReference>
<dbReference type="Proteomes" id="UP000680588">
    <property type="component" value="Chromosome"/>
</dbReference>
<reference evidence="2" key="1">
    <citation type="submission" date="2021-06" db="EMBL/GenBank/DDBJ databases">
        <title>Novel species in genus Arthrobacter.</title>
        <authorList>
            <person name="Zhang G."/>
        </authorList>
    </citation>
    <scope>NUCLEOTIDE SEQUENCE</scope>
    <source>
        <strain evidence="2">Zg-ZUI122</strain>
    </source>
</reference>
<keyword evidence="3" id="KW-1185">Reference proteome</keyword>
<dbReference type="InterPro" id="IPR034660">
    <property type="entry name" value="DinB/YfiT-like"/>
</dbReference>
<dbReference type="RefSeq" id="WP_207347338.1">
    <property type="nucleotide sequence ID" value="NZ_CP076456.1"/>
</dbReference>
<dbReference type="InterPro" id="IPR017517">
    <property type="entry name" value="Maleyloyr_isom"/>
</dbReference>
<dbReference type="NCBIfam" id="TIGR03083">
    <property type="entry name" value="maleylpyruvate isomerase family mycothiol-dependent enzyme"/>
    <property type="match status" value="1"/>
</dbReference>
<dbReference type="AlphaFoldDB" id="A0A975S6X6"/>
<dbReference type="EMBL" id="CP076456">
    <property type="protein sequence ID" value="QWQ36942.1"/>
    <property type="molecule type" value="Genomic_DNA"/>
</dbReference>
<dbReference type="SUPFAM" id="SSF109854">
    <property type="entry name" value="DinB/YfiT-like putative metalloenzymes"/>
    <property type="match status" value="1"/>
</dbReference>
<gene>
    <name evidence="2" type="ORF">KG104_03850</name>
</gene>
<keyword evidence="2" id="KW-0413">Isomerase</keyword>
<name>A0A975S6X6_9MICC</name>